<feature type="domain" description="HTH cro/C1-type" evidence="1">
    <location>
        <begin position="18"/>
        <end position="47"/>
    </location>
</feature>
<dbReference type="PROSITE" id="PS50943">
    <property type="entry name" value="HTH_CROC1"/>
    <property type="match status" value="1"/>
</dbReference>
<accession>B0T4H2</accession>
<dbReference type="SUPFAM" id="SSF47413">
    <property type="entry name" value="lambda repressor-like DNA-binding domains"/>
    <property type="match status" value="1"/>
</dbReference>
<dbReference type="GO" id="GO:0003677">
    <property type="term" value="F:DNA binding"/>
    <property type="evidence" value="ECO:0007669"/>
    <property type="project" value="UniProtKB-KW"/>
</dbReference>
<dbReference type="KEGG" id="cak:Caul_0335"/>
<dbReference type="AlphaFoldDB" id="B0T4H2"/>
<organism evidence="2">
    <name type="scientific">Caulobacter sp. (strain K31)</name>
    <dbReference type="NCBI Taxonomy" id="366602"/>
    <lineage>
        <taxon>Bacteria</taxon>
        <taxon>Pseudomonadati</taxon>
        <taxon>Pseudomonadota</taxon>
        <taxon>Alphaproteobacteria</taxon>
        <taxon>Caulobacterales</taxon>
        <taxon>Caulobacteraceae</taxon>
        <taxon>Caulobacter</taxon>
    </lineage>
</organism>
<protein>
    <submittedName>
        <fullName evidence="2">DNA-binding protein</fullName>
    </submittedName>
</protein>
<reference evidence="2" key="1">
    <citation type="submission" date="2008-01" db="EMBL/GenBank/DDBJ databases">
        <title>Complete sequence of chromosome of Caulobacter sp. K31.</title>
        <authorList>
            <consortium name="US DOE Joint Genome Institute"/>
            <person name="Copeland A."/>
            <person name="Lucas S."/>
            <person name="Lapidus A."/>
            <person name="Barry K."/>
            <person name="Glavina del Rio T."/>
            <person name="Dalin E."/>
            <person name="Tice H."/>
            <person name="Pitluck S."/>
            <person name="Bruce D."/>
            <person name="Goodwin L."/>
            <person name="Thompson L.S."/>
            <person name="Brettin T."/>
            <person name="Detter J.C."/>
            <person name="Han C."/>
            <person name="Schmutz J."/>
            <person name="Larimer F."/>
            <person name="Land M."/>
            <person name="Hauser L."/>
            <person name="Kyrpides N."/>
            <person name="Kim E."/>
            <person name="Stephens C."/>
            <person name="Richardson P."/>
        </authorList>
    </citation>
    <scope>NUCLEOTIDE SEQUENCE [LARGE SCALE GENOMIC DNA]</scope>
    <source>
        <strain evidence="2">K31</strain>
    </source>
</reference>
<evidence type="ECO:0000313" key="2">
    <source>
        <dbReference type="EMBL" id="ABZ69472.1"/>
    </source>
</evidence>
<dbReference type="CDD" id="cd00093">
    <property type="entry name" value="HTH_XRE"/>
    <property type="match status" value="1"/>
</dbReference>
<dbReference type="HOGENOM" id="CLU_066192_28_0_5"/>
<dbReference type="InterPro" id="IPR001387">
    <property type="entry name" value="Cro/C1-type_HTH"/>
</dbReference>
<proteinExistence type="predicted"/>
<dbReference type="EMBL" id="CP000927">
    <property type="protein sequence ID" value="ABZ69472.1"/>
    <property type="molecule type" value="Genomic_DNA"/>
</dbReference>
<dbReference type="Gene3D" id="1.10.260.40">
    <property type="entry name" value="lambda repressor-like DNA-binding domains"/>
    <property type="match status" value="1"/>
</dbReference>
<name>B0T4H2_CAUSK</name>
<evidence type="ECO:0000259" key="1">
    <source>
        <dbReference type="PROSITE" id="PS50943"/>
    </source>
</evidence>
<dbReference type="InterPro" id="IPR010982">
    <property type="entry name" value="Lambda_DNA-bd_dom_sf"/>
</dbReference>
<dbReference type="STRING" id="366602.Caul_0335"/>
<keyword evidence="2" id="KW-0238">DNA-binding</keyword>
<gene>
    <name evidence="2" type="ordered locus">Caul_0335</name>
</gene>
<sequence>MFSSEHEMFNMLLTASQIRAARALLEWSQPQLAEAAGLSMMSIRRMEGPSGPGQRSAGNVEAVRKALDDAGVIFISADDAAGPGVRLKK</sequence>
<dbReference type="eggNOG" id="COG1396">
    <property type="taxonomic scope" value="Bacteria"/>
</dbReference>